<protein>
    <submittedName>
        <fullName evidence="2">Acetyltransferase</fullName>
    </submittedName>
</protein>
<evidence type="ECO:0000313" key="2">
    <source>
        <dbReference type="EMBL" id="KXG86323.1"/>
    </source>
</evidence>
<dbReference type="InterPro" id="IPR000182">
    <property type="entry name" value="GNAT_dom"/>
</dbReference>
<dbReference type="EMBL" id="LNUW01000017">
    <property type="protein sequence ID" value="KXG86323.1"/>
    <property type="molecule type" value="Genomic_DNA"/>
</dbReference>
<keyword evidence="2" id="KW-0808">Transferase</keyword>
<organism evidence="2 3">
    <name type="scientific">Agrobacterium bohemicum</name>
    <dbReference type="NCBI Taxonomy" id="2052828"/>
    <lineage>
        <taxon>Bacteria</taxon>
        <taxon>Pseudomonadati</taxon>
        <taxon>Pseudomonadota</taxon>
        <taxon>Alphaproteobacteria</taxon>
        <taxon>Hyphomicrobiales</taxon>
        <taxon>Rhizobiaceae</taxon>
        <taxon>Rhizobium/Agrobacterium group</taxon>
        <taxon>Agrobacterium</taxon>
    </lineage>
</organism>
<gene>
    <name evidence="2" type="ORF">ATO67_22065</name>
</gene>
<accession>A0A135P4I1</accession>
<dbReference type="Gene3D" id="3.40.630.30">
    <property type="match status" value="1"/>
</dbReference>
<name>A0A135P4I1_9HYPH</name>
<evidence type="ECO:0000259" key="1">
    <source>
        <dbReference type="PROSITE" id="PS51186"/>
    </source>
</evidence>
<dbReference type="SUPFAM" id="SSF55729">
    <property type="entry name" value="Acyl-CoA N-acyltransferases (Nat)"/>
    <property type="match status" value="1"/>
</dbReference>
<dbReference type="GO" id="GO:0016747">
    <property type="term" value="F:acyltransferase activity, transferring groups other than amino-acyl groups"/>
    <property type="evidence" value="ECO:0007669"/>
    <property type="project" value="InterPro"/>
</dbReference>
<reference evidence="2 3" key="1">
    <citation type="submission" date="2015-11" db="EMBL/GenBank/DDBJ databases">
        <title>Draft genome sequence of Agrobacterium sp. R89-1.</title>
        <authorList>
            <person name="Zahradnik J."/>
            <person name="Kyslikova E."/>
            <person name="Palyzova A."/>
            <person name="Kyslik P."/>
        </authorList>
    </citation>
    <scope>NUCLEOTIDE SEQUENCE [LARGE SCALE GENOMIC DNA]</scope>
    <source>
        <strain evidence="2 3">R89-1</strain>
    </source>
</reference>
<dbReference type="STRING" id="2052828.ATO67_22065"/>
<dbReference type="InterPro" id="IPR016181">
    <property type="entry name" value="Acyl_CoA_acyltransferase"/>
</dbReference>
<comment type="caution">
    <text evidence="2">The sequence shown here is derived from an EMBL/GenBank/DDBJ whole genome shotgun (WGS) entry which is preliminary data.</text>
</comment>
<proteinExistence type="predicted"/>
<dbReference type="AlphaFoldDB" id="A0A135P4I1"/>
<sequence length="168" mass="18996">MNGFNGSFDISGGLTLRFCRPTDQDFLLELFMQARPWLAWAEGKKDFIRDLFEQQYSIMRNGQEAVYPEHLDLLIEKLGEKVGRVVLDLGYADWRISEIEVVSAARTTGIGSNVIRGLQAAARRGRRSLTLSTPIFGPSNNQPLYEKLGFRVASLAPPLIHMVWQPQE</sequence>
<feature type="domain" description="N-acetyltransferase" evidence="1">
    <location>
        <begin position="14"/>
        <end position="168"/>
    </location>
</feature>
<evidence type="ECO:0000313" key="3">
    <source>
        <dbReference type="Proteomes" id="UP000070498"/>
    </source>
</evidence>
<keyword evidence="3" id="KW-1185">Reference proteome</keyword>
<dbReference type="RefSeq" id="WP_067654027.1">
    <property type="nucleotide sequence ID" value="NZ_KQ961042.1"/>
</dbReference>
<dbReference type="PROSITE" id="PS51186">
    <property type="entry name" value="GNAT"/>
    <property type="match status" value="1"/>
</dbReference>
<dbReference type="Proteomes" id="UP000070498">
    <property type="component" value="Unassembled WGS sequence"/>
</dbReference>